<dbReference type="InterPro" id="IPR002877">
    <property type="entry name" value="RNA_MeTrfase_FtsJ_dom"/>
</dbReference>
<dbReference type="Gene3D" id="3.40.50.150">
    <property type="entry name" value="Vaccinia Virus protein VP39"/>
    <property type="match status" value="1"/>
</dbReference>
<comment type="caution">
    <text evidence="4">The sequence shown here is derived from an EMBL/GenBank/DDBJ whole genome shotgun (WGS) entry which is preliminary data.</text>
</comment>
<evidence type="ECO:0000256" key="1">
    <source>
        <dbReference type="ARBA" id="ARBA00022884"/>
    </source>
</evidence>
<comment type="similarity">
    <text evidence="2">Belongs to the TlyA family.</text>
</comment>
<dbReference type="EMBL" id="BART01009491">
    <property type="protein sequence ID" value="GAG69286.1"/>
    <property type="molecule type" value="Genomic_DNA"/>
</dbReference>
<dbReference type="CDD" id="cd00165">
    <property type="entry name" value="S4"/>
    <property type="match status" value="1"/>
</dbReference>
<gene>
    <name evidence="4" type="ORF">S01H4_21023</name>
</gene>
<dbReference type="Gene3D" id="3.10.290.10">
    <property type="entry name" value="RNA-binding S4 domain"/>
    <property type="match status" value="1"/>
</dbReference>
<dbReference type="InterPro" id="IPR029063">
    <property type="entry name" value="SAM-dependent_MTases_sf"/>
</dbReference>
<name>X1BBC3_9ZZZZ</name>
<keyword evidence="1" id="KW-0694">RNA-binding</keyword>
<dbReference type="SMART" id="SM00363">
    <property type="entry name" value="S4"/>
    <property type="match status" value="1"/>
</dbReference>
<dbReference type="SUPFAM" id="SSF53335">
    <property type="entry name" value="S-adenosyl-L-methionine-dependent methyltransferases"/>
    <property type="match status" value="1"/>
</dbReference>
<dbReference type="AlphaFoldDB" id="X1BBC3"/>
<dbReference type="PANTHER" id="PTHR32319:SF0">
    <property type="entry name" value="BACTERIAL HEMOLYSIN-LIKE PROTEIN"/>
    <property type="match status" value="1"/>
</dbReference>
<reference evidence="4" key="1">
    <citation type="journal article" date="2014" name="Front. Microbiol.">
        <title>High frequency of phylogenetically diverse reductive dehalogenase-homologous genes in deep subseafloor sedimentary metagenomes.</title>
        <authorList>
            <person name="Kawai M."/>
            <person name="Futagami T."/>
            <person name="Toyoda A."/>
            <person name="Takaki Y."/>
            <person name="Nishi S."/>
            <person name="Hori S."/>
            <person name="Arai W."/>
            <person name="Tsubouchi T."/>
            <person name="Morono Y."/>
            <person name="Uchiyama I."/>
            <person name="Ito T."/>
            <person name="Fujiyama A."/>
            <person name="Inagaki F."/>
            <person name="Takami H."/>
        </authorList>
    </citation>
    <scope>NUCLEOTIDE SEQUENCE</scope>
    <source>
        <strain evidence="4">Expedition CK06-06</strain>
    </source>
</reference>
<dbReference type="GO" id="GO:0003723">
    <property type="term" value="F:RNA binding"/>
    <property type="evidence" value="ECO:0007669"/>
    <property type="project" value="UniProtKB-KW"/>
</dbReference>
<dbReference type="PANTHER" id="PTHR32319">
    <property type="entry name" value="BACTERIAL HEMOLYSIN-LIKE PROTEIN"/>
    <property type="match status" value="1"/>
</dbReference>
<organism evidence="4">
    <name type="scientific">marine sediment metagenome</name>
    <dbReference type="NCBI Taxonomy" id="412755"/>
    <lineage>
        <taxon>unclassified sequences</taxon>
        <taxon>metagenomes</taxon>
        <taxon>ecological metagenomes</taxon>
    </lineage>
</organism>
<dbReference type="InterPro" id="IPR036986">
    <property type="entry name" value="S4_RNA-bd_sf"/>
</dbReference>
<proteinExistence type="inferred from homology"/>
<dbReference type="Pfam" id="PF01728">
    <property type="entry name" value="FtsJ"/>
    <property type="match status" value="1"/>
</dbReference>
<dbReference type="GO" id="GO:0032259">
    <property type="term" value="P:methylation"/>
    <property type="evidence" value="ECO:0007669"/>
    <property type="project" value="InterPro"/>
</dbReference>
<dbReference type="InterPro" id="IPR047048">
    <property type="entry name" value="TlyA"/>
</dbReference>
<feature type="domain" description="RNA-binding S4" evidence="3">
    <location>
        <begin position="3"/>
        <end position="65"/>
    </location>
</feature>
<dbReference type="GO" id="GO:0008168">
    <property type="term" value="F:methyltransferase activity"/>
    <property type="evidence" value="ECO:0007669"/>
    <property type="project" value="InterPro"/>
</dbReference>
<dbReference type="PROSITE" id="PS50889">
    <property type="entry name" value="S4"/>
    <property type="match status" value="1"/>
</dbReference>
<evidence type="ECO:0000256" key="2">
    <source>
        <dbReference type="ARBA" id="ARBA00029460"/>
    </source>
</evidence>
<sequence length="270" mass="30653">MKERLDILLVERRLVESRVKAQWLIKKGYVSVNERIIIKPGKRIDNESSIKLTRKFPYVGRGGLKLEAALKSFSITVKGKICADLGASIGGFTDCLLQNGATKVYVIDTAKDLLHPSLKCKDEQIVELLGVDARELKELPTKVDIVTVDITFASLKSVLPNIKEYLKKEGDIIVLVKPLFETEFREEINFKVINDFEILRKILKDLMRWSINNSFYTKGLIASPLLGKGGSIEFLIHIRIDKESDINFEEIINQAFIDAKKLNSKYLDNL</sequence>
<dbReference type="Pfam" id="PF01479">
    <property type="entry name" value="S4"/>
    <property type="match status" value="1"/>
</dbReference>
<evidence type="ECO:0000259" key="3">
    <source>
        <dbReference type="SMART" id="SM00363"/>
    </source>
</evidence>
<dbReference type="InterPro" id="IPR002942">
    <property type="entry name" value="S4_RNA-bd"/>
</dbReference>
<dbReference type="CDD" id="cd02440">
    <property type="entry name" value="AdoMet_MTases"/>
    <property type="match status" value="1"/>
</dbReference>
<dbReference type="NCBIfam" id="TIGR00478">
    <property type="entry name" value="tly"/>
    <property type="match status" value="1"/>
</dbReference>
<dbReference type="InterPro" id="IPR004538">
    <property type="entry name" value="Hemolysin_A/TlyA"/>
</dbReference>
<evidence type="ECO:0000313" key="4">
    <source>
        <dbReference type="EMBL" id="GAG69286.1"/>
    </source>
</evidence>
<accession>X1BBC3</accession>
<protein>
    <recommendedName>
        <fullName evidence="3">RNA-binding S4 domain-containing protein</fullName>
    </recommendedName>
</protein>